<evidence type="ECO:0000313" key="6">
    <source>
        <dbReference type="EMBL" id="PSR55829.1"/>
    </source>
</evidence>
<dbReference type="Proteomes" id="UP000240357">
    <property type="component" value="Unassembled WGS sequence"/>
</dbReference>
<dbReference type="Pfam" id="PF04357">
    <property type="entry name" value="TamB"/>
    <property type="match status" value="1"/>
</dbReference>
<organism evidence="6 7">
    <name type="scientific">Adhaeribacter arboris</name>
    <dbReference type="NCBI Taxonomy" id="2072846"/>
    <lineage>
        <taxon>Bacteria</taxon>
        <taxon>Pseudomonadati</taxon>
        <taxon>Bacteroidota</taxon>
        <taxon>Cytophagia</taxon>
        <taxon>Cytophagales</taxon>
        <taxon>Hymenobacteraceae</taxon>
        <taxon>Adhaeribacter</taxon>
    </lineage>
</organism>
<protein>
    <recommendedName>
        <fullName evidence="5">Translocation and assembly module TamB C-terminal domain-containing protein</fullName>
    </recommendedName>
</protein>
<dbReference type="AlphaFoldDB" id="A0A2T2YK14"/>
<dbReference type="EMBL" id="PYFT01000001">
    <property type="protein sequence ID" value="PSR55829.1"/>
    <property type="molecule type" value="Genomic_DNA"/>
</dbReference>
<reference evidence="6 7" key="1">
    <citation type="submission" date="2018-03" db="EMBL/GenBank/DDBJ databases">
        <title>Adhaeribacter sp. HMF7605 Genome sequencing and assembly.</title>
        <authorList>
            <person name="Kang H."/>
            <person name="Kang J."/>
            <person name="Cha I."/>
            <person name="Kim H."/>
            <person name="Joh K."/>
        </authorList>
    </citation>
    <scope>NUCLEOTIDE SEQUENCE [LARGE SCALE GENOMIC DNA]</scope>
    <source>
        <strain evidence="6 7">HMF7605</strain>
    </source>
</reference>
<evidence type="ECO:0000313" key="7">
    <source>
        <dbReference type="Proteomes" id="UP000240357"/>
    </source>
</evidence>
<evidence type="ECO:0000256" key="1">
    <source>
        <dbReference type="ARBA" id="ARBA00004167"/>
    </source>
</evidence>
<feature type="domain" description="Translocation and assembly module TamB C-terminal" evidence="5">
    <location>
        <begin position="2"/>
        <end position="54"/>
    </location>
</feature>
<evidence type="ECO:0000256" key="2">
    <source>
        <dbReference type="ARBA" id="ARBA00022692"/>
    </source>
</evidence>
<name>A0A2T2YK14_9BACT</name>
<keyword evidence="3" id="KW-1133">Transmembrane helix</keyword>
<gene>
    <name evidence="6" type="ORF">AHMF7605_21165</name>
</gene>
<comment type="subcellular location">
    <subcellularLocation>
        <location evidence="1">Membrane</location>
        <topology evidence="1">Single-pass membrane protein</topology>
    </subcellularLocation>
</comment>
<dbReference type="InterPro" id="IPR007452">
    <property type="entry name" value="TamB_C"/>
</dbReference>
<comment type="caution">
    <text evidence="6">The sequence shown here is derived from an EMBL/GenBank/DDBJ whole genome shotgun (WGS) entry which is preliminary data.</text>
</comment>
<keyword evidence="4" id="KW-0472">Membrane</keyword>
<keyword evidence="2" id="KW-0812">Transmembrane</keyword>
<dbReference type="OrthoDB" id="9811276at2"/>
<dbReference type="GO" id="GO:0005886">
    <property type="term" value="C:plasma membrane"/>
    <property type="evidence" value="ECO:0007669"/>
    <property type="project" value="InterPro"/>
</dbReference>
<proteinExistence type="predicted"/>
<sequence length="59" mass="6599">MDLTGTYTIKEGKYRLSFLNVKRELEFAEGGTITWLGDPLEATADLRAVYKVETAPESC</sequence>
<evidence type="ECO:0000256" key="4">
    <source>
        <dbReference type="ARBA" id="ARBA00023136"/>
    </source>
</evidence>
<accession>A0A2T2YK14</accession>
<keyword evidence="7" id="KW-1185">Reference proteome</keyword>
<dbReference type="RefSeq" id="WP_106932009.1">
    <property type="nucleotide sequence ID" value="NZ_PYFT01000001.1"/>
</dbReference>
<evidence type="ECO:0000256" key="3">
    <source>
        <dbReference type="ARBA" id="ARBA00022989"/>
    </source>
</evidence>
<evidence type="ECO:0000259" key="5">
    <source>
        <dbReference type="Pfam" id="PF04357"/>
    </source>
</evidence>
<dbReference type="GO" id="GO:0009306">
    <property type="term" value="P:protein secretion"/>
    <property type="evidence" value="ECO:0007669"/>
    <property type="project" value="InterPro"/>
</dbReference>